<sequence length="67" mass="7454">MSQESWVCGSFFLTAWYPLDLLILKERAAEELEVLLDALVLKTSLISLTPYCPPDAGRDNLPSLLVS</sequence>
<protein>
    <submittedName>
        <fullName evidence="1">Uncharacterized protein</fullName>
    </submittedName>
</protein>
<evidence type="ECO:0000313" key="1">
    <source>
        <dbReference type="EMBL" id="WMV10210.1"/>
    </source>
</evidence>
<accession>A0AAF0TE88</accession>
<dbReference type="EMBL" id="CP133612">
    <property type="protein sequence ID" value="WMV10210.1"/>
    <property type="molecule type" value="Genomic_DNA"/>
</dbReference>
<organism evidence="1 2">
    <name type="scientific">Solanum verrucosum</name>
    <dbReference type="NCBI Taxonomy" id="315347"/>
    <lineage>
        <taxon>Eukaryota</taxon>
        <taxon>Viridiplantae</taxon>
        <taxon>Streptophyta</taxon>
        <taxon>Embryophyta</taxon>
        <taxon>Tracheophyta</taxon>
        <taxon>Spermatophyta</taxon>
        <taxon>Magnoliopsida</taxon>
        <taxon>eudicotyledons</taxon>
        <taxon>Gunneridae</taxon>
        <taxon>Pentapetalae</taxon>
        <taxon>asterids</taxon>
        <taxon>lamiids</taxon>
        <taxon>Solanales</taxon>
        <taxon>Solanaceae</taxon>
        <taxon>Solanoideae</taxon>
        <taxon>Solaneae</taxon>
        <taxon>Solanum</taxon>
    </lineage>
</organism>
<evidence type="ECO:0000313" key="2">
    <source>
        <dbReference type="Proteomes" id="UP001234989"/>
    </source>
</evidence>
<keyword evidence="2" id="KW-1185">Reference proteome</keyword>
<dbReference type="Proteomes" id="UP001234989">
    <property type="component" value="Chromosome 1"/>
</dbReference>
<name>A0AAF0TE88_SOLVR</name>
<reference evidence="1" key="1">
    <citation type="submission" date="2023-08" db="EMBL/GenBank/DDBJ databases">
        <title>A de novo genome assembly of Solanum verrucosum Schlechtendal, a Mexican diploid species geographically isolated from the other diploid A-genome species in potato relatives.</title>
        <authorList>
            <person name="Hosaka K."/>
        </authorList>
    </citation>
    <scope>NUCLEOTIDE SEQUENCE</scope>
    <source>
        <tissue evidence="1">Young leaves</tissue>
    </source>
</reference>
<proteinExistence type="predicted"/>
<dbReference type="AlphaFoldDB" id="A0AAF0TE88"/>
<gene>
    <name evidence="1" type="ORF">MTR67_003595</name>
</gene>